<gene>
    <name evidence="1" type="ORF">FCC1311_087192</name>
</gene>
<accession>A0A2R5GX24</accession>
<proteinExistence type="predicted"/>
<evidence type="ECO:0000313" key="1">
    <source>
        <dbReference type="EMBL" id="GBG32494.1"/>
    </source>
</evidence>
<keyword evidence="2" id="KW-1185">Reference proteome</keyword>
<dbReference type="EMBL" id="BEYU01000122">
    <property type="protein sequence ID" value="GBG32494.1"/>
    <property type="molecule type" value="Genomic_DNA"/>
</dbReference>
<dbReference type="InParanoid" id="A0A2R5GX24"/>
<dbReference type="Proteomes" id="UP000241890">
    <property type="component" value="Unassembled WGS sequence"/>
</dbReference>
<evidence type="ECO:0000313" key="2">
    <source>
        <dbReference type="Proteomes" id="UP000241890"/>
    </source>
</evidence>
<reference evidence="1 2" key="1">
    <citation type="submission" date="2017-12" db="EMBL/GenBank/DDBJ databases">
        <title>Sequencing, de novo assembly and annotation of complete genome of a new Thraustochytrid species, strain FCC1311.</title>
        <authorList>
            <person name="Sedici K."/>
            <person name="Godart F."/>
            <person name="Aiese Cigliano R."/>
            <person name="Sanseverino W."/>
            <person name="Barakat M."/>
            <person name="Ortet P."/>
            <person name="Marechal E."/>
            <person name="Cagnac O."/>
            <person name="Amato A."/>
        </authorList>
    </citation>
    <scope>NUCLEOTIDE SEQUENCE [LARGE SCALE GENOMIC DNA]</scope>
</reference>
<comment type="caution">
    <text evidence="1">The sequence shown here is derived from an EMBL/GenBank/DDBJ whole genome shotgun (WGS) entry which is preliminary data.</text>
</comment>
<organism evidence="1 2">
    <name type="scientific">Hondaea fermentalgiana</name>
    <dbReference type="NCBI Taxonomy" id="2315210"/>
    <lineage>
        <taxon>Eukaryota</taxon>
        <taxon>Sar</taxon>
        <taxon>Stramenopiles</taxon>
        <taxon>Bigyra</taxon>
        <taxon>Labyrinthulomycetes</taxon>
        <taxon>Thraustochytrida</taxon>
        <taxon>Thraustochytriidae</taxon>
        <taxon>Hondaea</taxon>
    </lineage>
</organism>
<sequence>MDLFVQLSCGWPSASIAFGPVTLPASHPLAKLAADSNEDASSRSCIGTLSIKSSGDTLPPSELTSAILRLRQEAARFVAAPNQPNPMHVLRFVSSVSSALNDIERVLVGDGGTPKRPTEFQMQFMQRLNLAALQALSAFTEALAALTL</sequence>
<dbReference type="AlphaFoldDB" id="A0A2R5GX24"/>
<name>A0A2R5GX24_9STRA</name>
<protein>
    <submittedName>
        <fullName evidence="1">Uncharacterized protein</fullName>
    </submittedName>
</protein>